<sequence>MDNKHDFVQVKIDGPRSTNEVKSQKAMQFRIDQNKTVVGYNRINNYILDAFLKAVFPHDA</sequence>
<dbReference type="Proteomes" id="UP000286848">
    <property type="component" value="Unassembled WGS sequence"/>
</dbReference>
<organism evidence="1 2">
    <name type="scientific">Ligilactobacillus salitolerans</name>
    <dbReference type="NCBI Taxonomy" id="1808352"/>
    <lineage>
        <taxon>Bacteria</taxon>
        <taxon>Bacillati</taxon>
        <taxon>Bacillota</taxon>
        <taxon>Bacilli</taxon>
        <taxon>Lactobacillales</taxon>
        <taxon>Lactobacillaceae</taxon>
        <taxon>Ligilactobacillus</taxon>
    </lineage>
</organism>
<comment type="caution">
    <text evidence="1">The sequence shown here is derived from an EMBL/GenBank/DDBJ whole genome shotgun (WGS) entry which is preliminary data.</text>
</comment>
<name>A0A401IVU5_9LACO</name>
<evidence type="ECO:0000313" key="2">
    <source>
        <dbReference type="Proteomes" id="UP000286848"/>
    </source>
</evidence>
<protein>
    <submittedName>
        <fullName evidence="1">Uncharacterized protein</fullName>
    </submittedName>
</protein>
<accession>A0A401IVU5</accession>
<gene>
    <name evidence="1" type="ORF">LFYK43_21010</name>
</gene>
<dbReference type="OrthoDB" id="2304059at2"/>
<proteinExistence type="predicted"/>
<reference evidence="1 2" key="1">
    <citation type="journal article" date="2019" name="Int. J. Syst. Evol. Microbiol.">
        <title>Lactobacillus salitolerans sp. nov., a novel lactic acid bacterium isolated from spent mushroom substrates.</title>
        <authorList>
            <person name="Tohno M."/>
            <person name="Tanizawa Y."/>
            <person name="Kojima Y."/>
            <person name="Sakamoto M."/>
            <person name="Nakamura Y."/>
            <person name="Ohkuma M."/>
            <person name="Kobayashi H."/>
        </authorList>
    </citation>
    <scope>NUCLEOTIDE SEQUENCE [LARGE SCALE GENOMIC DNA]</scope>
    <source>
        <strain evidence="1 2">YK43</strain>
    </source>
</reference>
<dbReference type="RefSeq" id="WP_124978117.1">
    <property type="nucleotide sequence ID" value="NZ_BFFP01000045.1"/>
</dbReference>
<evidence type="ECO:0000313" key="1">
    <source>
        <dbReference type="EMBL" id="GBG95642.1"/>
    </source>
</evidence>
<keyword evidence="2" id="KW-1185">Reference proteome</keyword>
<dbReference type="AlphaFoldDB" id="A0A401IVU5"/>
<dbReference type="EMBL" id="BFFP01000045">
    <property type="protein sequence ID" value="GBG95642.1"/>
    <property type="molecule type" value="Genomic_DNA"/>
</dbReference>